<keyword evidence="3 7" id="KW-0812">Transmembrane</keyword>
<comment type="caution">
    <text evidence="10">The sequence shown here is derived from an EMBL/GenBank/DDBJ whole genome shotgun (WGS) entry which is preliminary data.</text>
</comment>
<dbReference type="OrthoDB" id="10250728at2759"/>
<dbReference type="GO" id="GO:0005886">
    <property type="term" value="C:plasma membrane"/>
    <property type="evidence" value="ECO:0007669"/>
    <property type="project" value="TreeGrafter"/>
</dbReference>
<feature type="transmembrane region" description="Helical" evidence="7">
    <location>
        <begin position="569"/>
        <end position="593"/>
    </location>
</feature>
<reference evidence="10 11" key="1">
    <citation type="journal article" date="2019" name="PLoS Biol.">
        <title>Sex chromosomes control vertical transmission of feminizing Wolbachia symbionts in an isopod.</title>
        <authorList>
            <person name="Becking T."/>
            <person name="Chebbi M.A."/>
            <person name="Giraud I."/>
            <person name="Moumen B."/>
            <person name="Laverre T."/>
            <person name="Caubet Y."/>
            <person name="Peccoud J."/>
            <person name="Gilbert C."/>
            <person name="Cordaux R."/>
        </authorList>
    </citation>
    <scope>NUCLEOTIDE SEQUENCE [LARGE SCALE GENOMIC DNA]</scope>
    <source>
        <strain evidence="10">ANa2</strain>
        <tissue evidence="10">Whole body excluding digestive tract and cuticle</tissue>
    </source>
</reference>
<evidence type="ECO:0000256" key="8">
    <source>
        <dbReference type="SAM" id="SignalP"/>
    </source>
</evidence>
<evidence type="ECO:0000256" key="5">
    <source>
        <dbReference type="ARBA" id="ARBA00023136"/>
    </source>
</evidence>
<comment type="subcellular location">
    <subcellularLocation>
        <location evidence="1">Membrane</location>
        <topology evidence="1">Single-pass type I membrane protein</topology>
    </subcellularLocation>
</comment>
<evidence type="ECO:0000313" key="11">
    <source>
        <dbReference type="Proteomes" id="UP000326759"/>
    </source>
</evidence>
<dbReference type="Gene3D" id="2.130.10.130">
    <property type="entry name" value="Integrin alpha, N-terminal"/>
    <property type="match status" value="1"/>
</dbReference>
<proteinExistence type="inferred from homology"/>
<evidence type="ECO:0000256" key="2">
    <source>
        <dbReference type="ARBA" id="ARBA00006496"/>
    </source>
</evidence>
<sequence>MPILCLKSLIFFIFLKSSLCLDITEDVFGNITNHYLPAAFGDFNADKLTDMFIIEKQNGNYIIKVLLSYSVAPFVRSDGPQCEFHRNVASVVPSDFDGDGAMDVLVVSYKEEFYDCFVLWGNLKNLSCLQDFALPLFSLKSQPVLLDYNGDMISDIFGEGSDGNRSFWIFSSSRRKPIRVPMEVSDDIIKPLSPLKKSGGHGFVDLDKDMAADLWLSADGHFEFWPSSLDFQNCEIIEHPKINGKEAEIIGQSSFLDIDMDGEIEVLIPVCSDSSCSQSFFMVYEFGNMTYNWYNLKVNLMDEDEIQWSFPSNKASYLYTNTITARIGDQNFDGFPDILITLFNGNTPKVILLINTECKIDCEHSRTFTPMWKTFDDFSYSVLGTFFDFFEDGNLDVLLVNSSSDGKSYSLRAYKDPVGYDAMFLKVMVITGVCYNDCPYKQIPYGTNLPGPSITYTMTSADGGIQKAFANQMSQTGHFALQLPFTVFGLGRNWNFIDKLYVGIPLTRPVIRNVFGNQTINSVGPLSPNEVLYATFSQIIPNSQLVIIPYPINNPSIWTTKLFITPSKAMLMTAGALIATCLFVAGIIGVLHFREKQQDKQERRQQAQRFHFDAM</sequence>
<evidence type="ECO:0000256" key="1">
    <source>
        <dbReference type="ARBA" id="ARBA00004479"/>
    </source>
</evidence>
<dbReference type="InterPro" id="IPR028994">
    <property type="entry name" value="Integrin_alpha_N"/>
</dbReference>
<keyword evidence="8" id="KW-0732">Signal</keyword>
<dbReference type="InterPro" id="IPR024881">
    <property type="entry name" value="Tip"/>
</dbReference>
<dbReference type="InterPro" id="IPR057089">
    <property type="entry name" value="C2_TIP"/>
</dbReference>
<gene>
    <name evidence="10" type="primary">ITFG1</name>
    <name evidence="10" type="ORF">Anas_10472</name>
</gene>
<dbReference type="SUPFAM" id="SSF69318">
    <property type="entry name" value="Integrin alpha N-terminal domain"/>
    <property type="match status" value="1"/>
</dbReference>
<keyword evidence="6" id="KW-0325">Glycoprotein</keyword>
<comment type="similarity">
    <text evidence="2">Belongs to the TIP family.</text>
</comment>
<name>A0A5N5SZ62_9CRUS</name>
<feature type="chain" id="PRO_5024310268" evidence="8">
    <location>
        <begin position="21"/>
        <end position="615"/>
    </location>
</feature>
<dbReference type="AlphaFoldDB" id="A0A5N5SZ62"/>
<evidence type="ECO:0000256" key="7">
    <source>
        <dbReference type="SAM" id="Phobius"/>
    </source>
</evidence>
<evidence type="ECO:0000256" key="4">
    <source>
        <dbReference type="ARBA" id="ARBA00022989"/>
    </source>
</evidence>
<evidence type="ECO:0000256" key="6">
    <source>
        <dbReference type="ARBA" id="ARBA00023180"/>
    </source>
</evidence>
<dbReference type="Pfam" id="PF23122">
    <property type="entry name" value="C2_ITFG1"/>
    <property type="match status" value="1"/>
</dbReference>
<accession>A0A5N5SZ62</accession>
<evidence type="ECO:0000313" key="10">
    <source>
        <dbReference type="EMBL" id="KAB7497960.1"/>
    </source>
</evidence>
<evidence type="ECO:0000259" key="9">
    <source>
        <dbReference type="Pfam" id="PF23122"/>
    </source>
</evidence>
<feature type="domain" description="T-cell immunomodulatory protein TIP C2" evidence="9">
    <location>
        <begin position="444"/>
        <end position="563"/>
    </location>
</feature>
<feature type="signal peptide" evidence="8">
    <location>
        <begin position="1"/>
        <end position="20"/>
    </location>
</feature>
<dbReference type="Proteomes" id="UP000326759">
    <property type="component" value="Unassembled WGS sequence"/>
</dbReference>
<dbReference type="PANTHER" id="PTHR13412">
    <property type="entry name" value="T-CELL IMMUNOMODULATORY PROTEIN HOMOLOG"/>
    <property type="match status" value="1"/>
</dbReference>
<keyword evidence="11" id="KW-1185">Reference proteome</keyword>
<dbReference type="PANTHER" id="PTHR13412:SF0">
    <property type="entry name" value="T-CELL IMMUNOMODULATORY PROTEIN"/>
    <property type="match status" value="1"/>
</dbReference>
<protein>
    <submittedName>
        <fullName evidence="10">T-cell immunomodulatory protein</fullName>
    </submittedName>
</protein>
<organism evidence="10 11">
    <name type="scientific">Armadillidium nasatum</name>
    <dbReference type="NCBI Taxonomy" id="96803"/>
    <lineage>
        <taxon>Eukaryota</taxon>
        <taxon>Metazoa</taxon>
        <taxon>Ecdysozoa</taxon>
        <taxon>Arthropoda</taxon>
        <taxon>Crustacea</taxon>
        <taxon>Multicrustacea</taxon>
        <taxon>Malacostraca</taxon>
        <taxon>Eumalacostraca</taxon>
        <taxon>Peracarida</taxon>
        <taxon>Isopoda</taxon>
        <taxon>Oniscidea</taxon>
        <taxon>Crinocheta</taxon>
        <taxon>Armadillidiidae</taxon>
        <taxon>Armadillidium</taxon>
    </lineage>
</organism>
<keyword evidence="4 7" id="KW-1133">Transmembrane helix</keyword>
<evidence type="ECO:0000256" key="3">
    <source>
        <dbReference type="ARBA" id="ARBA00022692"/>
    </source>
</evidence>
<dbReference type="EMBL" id="SEYY01019720">
    <property type="protein sequence ID" value="KAB7497960.1"/>
    <property type="molecule type" value="Genomic_DNA"/>
</dbReference>
<keyword evidence="5 7" id="KW-0472">Membrane</keyword>